<dbReference type="Pfam" id="PF00534">
    <property type="entry name" value="Glycos_transf_1"/>
    <property type="match status" value="1"/>
</dbReference>
<keyword evidence="1 4" id="KW-0808">Transferase</keyword>
<evidence type="ECO:0000313" key="5">
    <source>
        <dbReference type="Proteomes" id="UP000240572"/>
    </source>
</evidence>
<dbReference type="CDD" id="cd03809">
    <property type="entry name" value="GT4_MtfB-like"/>
    <property type="match status" value="1"/>
</dbReference>
<dbReference type="Proteomes" id="UP000240572">
    <property type="component" value="Unassembled WGS sequence"/>
</dbReference>
<dbReference type="EMBL" id="PYGD01000013">
    <property type="protein sequence ID" value="PSK89056.1"/>
    <property type="molecule type" value="Genomic_DNA"/>
</dbReference>
<feature type="domain" description="Glycosyl transferase family 1" evidence="2">
    <location>
        <begin position="199"/>
        <end position="351"/>
    </location>
</feature>
<dbReference type="Gene3D" id="3.40.50.2000">
    <property type="entry name" value="Glycogen Phosphorylase B"/>
    <property type="match status" value="2"/>
</dbReference>
<organism evidence="4 5">
    <name type="scientific">Taibaiella chishuiensis</name>
    <dbReference type="NCBI Taxonomy" id="1434707"/>
    <lineage>
        <taxon>Bacteria</taxon>
        <taxon>Pseudomonadati</taxon>
        <taxon>Bacteroidota</taxon>
        <taxon>Chitinophagia</taxon>
        <taxon>Chitinophagales</taxon>
        <taxon>Chitinophagaceae</taxon>
        <taxon>Taibaiella</taxon>
    </lineage>
</organism>
<dbReference type="InterPro" id="IPR001296">
    <property type="entry name" value="Glyco_trans_1"/>
</dbReference>
<dbReference type="InterPro" id="IPR028098">
    <property type="entry name" value="Glyco_trans_4-like_N"/>
</dbReference>
<comment type="caution">
    <text evidence="4">The sequence shown here is derived from an EMBL/GenBank/DDBJ whole genome shotgun (WGS) entry which is preliminary data.</text>
</comment>
<sequence length="376" mass="42179">MMKIGFDAKRAFLNYTGLGNYSRSVITSLHHYFPEQEYFLYTPKTVQNARTAGLQAGANLHIRQPAIPILKSLWRSRLVVPRLQQDGLDLYHGLSHELPLGLQKTGIRSVVTIHDLIFLRYPQYYKLADRKIYEAKFRHACNNADRIVAISEQTRNDICNYFGTPAGKIKVVYQSCDPAFTQTATAVQLQQVKAKYQLPETYLLSVGTIEARKNLLLVIRALALLQKPLKLVVIGKGTAYLDQVKTEIARLQLTDRVLFLEQVPFADLPALYQLAHIFLYPSEFEGFGIPILEALYSGAPVIAATGSCLEEAGGPDSVYVHPQDEQGLATAIDNITNNSEQRGQMITAGKKYAALFTERRQAEQLMAIYRELTGKV</sequence>
<feature type="domain" description="Glycosyltransferase subfamily 4-like N-terminal" evidence="3">
    <location>
        <begin position="68"/>
        <end position="178"/>
    </location>
</feature>
<reference evidence="4 5" key="1">
    <citation type="submission" date="2018-03" db="EMBL/GenBank/DDBJ databases">
        <title>Genomic Encyclopedia of Type Strains, Phase III (KMG-III): the genomes of soil and plant-associated and newly described type strains.</title>
        <authorList>
            <person name="Whitman W."/>
        </authorList>
    </citation>
    <scope>NUCLEOTIDE SEQUENCE [LARGE SCALE GENOMIC DNA]</scope>
    <source>
        <strain evidence="4 5">CGMCC 1.12700</strain>
    </source>
</reference>
<dbReference type="PANTHER" id="PTHR46401:SF2">
    <property type="entry name" value="GLYCOSYLTRANSFERASE WBBK-RELATED"/>
    <property type="match status" value="1"/>
</dbReference>
<dbReference type="GO" id="GO:0016757">
    <property type="term" value="F:glycosyltransferase activity"/>
    <property type="evidence" value="ECO:0007669"/>
    <property type="project" value="InterPro"/>
</dbReference>
<dbReference type="SUPFAM" id="SSF53756">
    <property type="entry name" value="UDP-Glycosyltransferase/glycogen phosphorylase"/>
    <property type="match status" value="1"/>
</dbReference>
<name>A0A2P8CVT3_9BACT</name>
<dbReference type="Pfam" id="PF13439">
    <property type="entry name" value="Glyco_transf_4"/>
    <property type="match status" value="1"/>
</dbReference>
<protein>
    <submittedName>
        <fullName evidence="4">Glycosyltransferase involved in cell wall biosynthesis</fullName>
    </submittedName>
</protein>
<keyword evidence="5" id="KW-1185">Reference proteome</keyword>
<dbReference type="RefSeq" id="WP_219906035.1">
    <property type="nucleotide sequence ID" value="NZ_PYGD01000013.1"/>
</dbReference>
<evidence type="ECO:0000256" key="1">
    <source>
        <dbReference type="ARBA" id="ARBA00022679"/>
    </source>
</evidence>
<gene>
    <name evidence="4" type="ORF">B0I18_11368</name>
</gene>
<accession>A0A2P8CVT3</accession>
<dbReference type="AlphaFoldDB" id="A0A2P8CVT3"/>
<dbReference type="GO" id="GO:0009103">
    <property type="term" value="P:lipopolysaccharide biosynthetic process"/>
    <property type="evidence" value="ECO:0007669"/>
    <property type="project" value="TreeGrafter"/>
</dbReference>
<evidence type="ECO:0000259" key="3">
    <source>
        <dbReference type="Pfam" id="PF13439"/>
    </source>
</evidence>
<proteinExistence type="predicted"/>
<evidence type="ECO:0000259" key="2">
    <source>
        <dbReference type="Pfam" id="PF00534"/>
    </source>
</evidence>
<evidence type="ECO:0000313" key="4">
    <source>
        <dbReference type="EMBL" id="PSK89056.1"/>
    </source>
</evidence>
<dbReference type="PANTHER" id="PTHR46401">
    <property type="entry name" value="GLYCOSYLTRANSFERASE WBBK-RELATED"/>
    <property type="match status" value="1"/>
</dbReference>